<reference evidence="1" key="1">
    <citation type="submission" date="2023-03" db="EMBL/GenBank/DDBJ databases">
        <title>Chromosome-scale reference genome and RAD-based genetic map of yellow starthistle (Centaurea solstitialis) reveal putative structural variation and QTLs associated with invader traits.</title>
        <authorList>
            <person name="Reatini B."/>
            <person name="Cang F.A."/>
            <person name="Jiang Q."/>
            <person name="Mckibben M.T.W."/>
            <person name="Barker M.S."/>
            <person name="Rieseberg L.H."/>
            <person name="Dlugosch K.M."/>
        </authorList>
    </citation>
    <scope>NUCLEOTIDE SEQUENCE</scope>
    <source>
        <strain evidence="1">CAN-66</strain>
        <tissue evidence="1">Leaf</tissue>
    </source>
</reference>
<name>A0AA38WBW4_9ASTR</name>
<comment type="caution">
    <text evidence="1">The sequence shown here is derived from an EMBL/GenBank/DDBJ whole genome shotgun (WGS) entry which is preliminary data.</text>
</comment>
<keyword evidence="2" id="KW-1185">Reference proteome</keyword>
<dbReference type="Proteomes" id="UP001172457">
    <property type="component" value="Chromosome 6"/>
</dbReference>
<dbReference type="EMBL" id="JARYMX010000006">
    <property type="protein sequence ID" value="KAJ9544549.1"/>
    <property type="molecule type" value="Genomic_DNA"/>
</dbReference>
<accession>A0AA38WBW4</accession>
<evidence type="ECO:0000313" key="1">
    <source>
        <dbReference type="EMBL" id="KAJ9544549.1"/>
    </source>
</evidence>
<organism evidence="1 2">
    <name type="scientific">Centaurea solstitialis</name>
    <name type="common">yellow star-thistle</name>
    <dbReference type="NCBI Taxonomy" id="347529"/>
    <lineage>
        <taxon>Eukaryota</taxon>
        <taxon>Viridiplantae</taxon>
        <taxon>Streptophyta</taxon>
        <taxon>Embryophyta</taxon>
        <taxon>Tracheophyta</taxon>
        <taxon>Spermatophyta</taxon>
        <taxon>Magnoliopsida</taxon>
        <taxon>eudicotyledons</taxon>
        <taxon>Gunneridae</taxon>
        <taxon>Pentapetalae</taxon>
        <taxon>asterids</taxon>
        <taxon>campanulids</taxon>
        <taxon>Asterales</taxon>
        <taxon>Asteraceae</taxon>
        <taxon>Carduoideae</taxon>
        <taxon>Cardueae</taxon>
        <taxon>Centaureinae</taxon>
        <taxon>Centaurea</taxon>
    </lineage>
</organism>
<protein>
    <submittedName>
        <fullName evidence="1">Uncharacterized protein</fullName>
    </submittedName>
</protein>
<gene>
    <name evidence="1" type="ORF">OSB04_024256</name>
</gene>
<evidence type="ECO:0000313" key="2">
    <source>
        <dbReference type="Proteomes" id="UP001172457"/>
    </source>
</evidence>
<proteinExistence type="predicted"/>
<dbReference type="AlphaFoldDB" id="A0AA38WBW4"/>
<sequence>MSLSNAQKDYLPLLTHITKRTVTLLFPLYLSDLKATIYISTLLYNVQSYNMSNLTKLEFAALDVNGKNYMSWTIDVKMHLESMGILDTLNEINLLGIADKINMHSGIKHNSQTRRSIPNRFRYNFKGV</sequence>